<gene>
    <name evidence="2" type="ORF">CTI12_AA153940</name>
</gene>
<reference evidence="2 3" key="1">
    <citation type="journal article" date="2018" name="Mol. Plant">
        <title>The genome of Artemisia annua provides insight into the evolution of Asteraceae family and artemisinin biosynthesis.</title>
        <authorList>
            <person name="Shen Q."/>
            <person name="Zhang L."/>
            <person name="Liao Z."/>
            <person name="Wang S."/>
            <person name="Yan T."/>
            <person name="Shi P."/>
            <person name="Liu M."/>
            <person name="Fu X."/>
            <person name="Pan Q."/>
            <person name="Wang Y."/>
            <person name="Lv Z."/>
            <person name="Lu X."/>
            <person name="Zhang F."/>
            <person name="Jiang W."/>
            <person name="Ma Y."/>
            <person name="Chen M."/>
            <person name="Hao X."/>
            <person name="Li L."/>
            <person name="Tang Y."/>
            <person name="Lv G."/>
            <person name="Zhou Y."/>
            <person name="Sun X."/>
            <person name="Brodelius P.E."/>
            <person name="Rose J.K.C."/>
            <person name="Tang K."/>
        </authorList>
    </citation>
    <scope>NUCLEOTIDE SEQUENCE [LARGE SCALE GENOMIC DNA]</scope>
    <source>
        <strain evidence="3">cv. Huhao1</strain>
        <tissue evidence="2">Leaf</tissue>
    </source>
</reference>
<organism evidence="2 3">
    <name type="scientific">Artemisia annua</name>
    <name type="common">Sweet wormwood</name>
    <dbReference type="NCBI Taxonomy" id="35608"/>
    <lineage>
        <taxon>Eukaryota</taxon>
        <taxon>Viridiplantae</taxon>
        <taxon>Streptophyta</taxon>
        <taxon>Embryophyta</taxon>
        <taxon>Tracheophyta</taxon>
        <taxon>Spermatophyta</taxon>
        <taxon>Magnoliopsida</taxon>
        <taxon>eudicotyledons</taxon>
        <taxon>Gunneridae</taxon>
        <taxon>Pentapetalae</taxon>
        <taxon>asterids</taxon>
        <taxon>campanulids</taxon>
        <taxon>Asterales</taxon>
        <taxon>Asteraceae</taxon>
        <taxon>Asteroideae</taxon>
        <taxon>Anthemideae</taxon>
        <taxon>Artemisiinae</taxon>
        <taxon>Artemisia</taxon>
    </lineage>
</organism>
<dbReference type="PANTHER" id="PTHR31286:SF180">
    <property type="entry name" value="OS10G0362600 PROTEIN"/>
    <property type="match status" value="1"/>
</dbReference>
<feature type="compositionally biased region" description="Pro residues" evidence="1">
    <location>
        <begin position="80"/>
        <end position="95"/>
    </location>
</feature>
<feature type="region of interest" description="Disordered" evidence="1">
    <location>
        <begin position="79"/>
        <end position="104"/>
    </location>
</feature>
<dbReference type="AlphaFoldDB" id="A0A2U1NFY5"/>
<dbReference type="InterPro" id="IPR040256">
    <property type="entry name" value="At4g02000-like"/>
</dbReference>
<proteinExistence type="predicted"/>
<evidence type="ECO:0000256" key="1">
    <source>
        <dbReference type="SAM" id="MobiDB-lite"/>
    </source>
</evidence>
<evidence type="ECO:0000313" key="2">
    <source>
        <dbReference type="EMBL" id="PWA72413.1"/>
    </source>
</evidence>
<comment type="caution">
    <text evidence="2">The sequence shown here is derived from an EMBL/GenBank/DDBJ whole genome shotgun (WGS) entry which is preliminary data.</text>
</comment>
<feature type="compositionally biased region" description="Polar residues" evidence="1">
    <location>
        <begin position="464"/>
        <end position="474"/>
    </location>
</feature>
<accession>A0A2U1NFY5</accession>
<feature type="compositionally biased region" description="Basic and acidic residues" evidence="1">
    <location>
        <begin position="408"/>
        <end position="419"/>
    </location>
</feature>
<feature type="region of interest" description="Disordered" evidence="1">
    <location>
        <begin position="464"/>
        <end position="484"/>
    </location>
</feature>
<dbReference type="Proteomes" id="UP000245207">
    <property type="component" value="Unassembled WGS sequence"/>
</dbReference>
<keyword evidence="3" id="KW-1185">Reference proteome</keyword>
<sequence>MLSLDMVTEKLEPPTFDDCLKRLNQIGWDEDNQLYDVALAIVYEPNDHYRQAWMKMKADKCVLSDVFYLQIIIMSEQEPKPPNPNELISPPPVVNPPSSRMDKNLKTKKTTRGMNNKSNSTMKHVDMLSKSTDVNFKKIATRSGSKGAEDMDVGDENGDVMEIQKDVAVEGVNSEVNLGKEKTMEEYDEGVVTDEVRMNKKSNHNVSDMFPELNSVYGSKVSIDGSSGSKLVPDTPMNGSDKVDVSNDRSNLSCVADNNVGVGTVAGNNGNANGNLGNEQAMQGDNGKVGAQSKDNVDGSVDNGNTRKPLSFSNVVQGRNFGGSNKLKTYGRASFARVLVEVDANKGIVDSVEVWYKKLGRSMSLKVEYAWLPPVCSHCCVFGHSLKSCVHRVLTEEEKLAKAAVNGHKSDKNENDPKANDGWQPAYNRKSNYGGVMAEKTQPASTKQYEGAGTSQNHVQANNGNEMGTSSQYTNGNGRGGMNGGRGGYNYRGRGGMSGRGNYGVNYGNNERRYVPIKTNEKGKNVVSEGVENQDDNDVQNELNGFKINIDVACEMGIEISSEERDKWPKELQVYYEQKSSVMGKMEKMEKLQKKIIELSNDISSRSKST</sequence>
<dbReference type="PANTHER" id="PTHR31286">
    <property type="entry name" value="GLYCINE-RICH CELL WALL STRUCTURAL PROTEIN 1.8-LIKE"/>
    <property type="match status" value="1"/>
</dbReference>
<evidence type="ECO:0008006" key="4">
    <source>
        <dbReference type="Google" id="ProtNLM"/>
    </source>
</evidence>
<name>A0A2U1NFY5_ARTAN</name>
<feature type="region of interest" description="Disordered" evidence="1">
    <location>
        <begin position="404"/>
        <end position="431"/>
    </location>
</feature>
<evidence type="ECO:0000313" key="3">
    <source>
        <dbReference type="Proteomes" id="UP000245207"/>
    </source>
</evidence>
<protein>
    <recommendedName>
        <fullName evidence="4">Zinc knuckle CX2CX4HX4C</fullName>
    </recommendedName>
</protein>
<dbReference type="EMBL" id="PKPP01002907">
    <property type="protein sequence ID" value="PWA72413.1"/>
    <property type="molecule type" value="Genomic_DNA"/>
</dbReference>